<evidence type="ECO:0000313" key="3">
    <source>
        <dbReference type="EMBL" id="KAH7310667.1"/>
    </source>
</evidence>
<reference evidence="3" key="1">
    <citation type="journal article" date="2021" name="Nat. Commun.">
        <title>Genetic determinants of endophytism in the Arabidopsis root mycobiome.</title>
        <authorList>
            <person name="Mesny F."/>
            <person name="Miyauchi S."/>
            <person name="Thiergart T."/>
            <person name="Pickel B."/>
            <person name="Atanasova L."/>
            <person name="Karlsson M."/>
            <person name="Huettel B."/>
            <person name="Barry K.W."/>
            <person name="Haridas S."/>
            <person name="Chen C."/>
            <person name="Bauer D."/>
            <person name="Andreopoulos W."/>
            <person name="Pangilinan J."/>
            <person name="LaButti K."/>
            <person name="Riley R."/>
            <person name="Lipzen A."/>
            <person name="Clum A."/>
            <person name="Drula E."/>
            <person name="Henrissat B."/>
            <person name="Kohler A."/>
            <person name="Grigoriev I.V."/>
            <person name="Martin F.M."/>
            <person name="Hacquard S."/>
        </authorList>
    </citation>
    <scope>NUCLEOTIDE SEQUENCE</scope>
    <source>
        <strain evidence="3">MPI-CAGE-CH-0235</strain>
    </source>
</reference>
<evidence type="ECO:0000259" key="2">
    <source>
        <dbReference type="Pfam" id="PF01738"/>
    </source>
</evidence>
<dbReference type="OrthoDB" id="17560at2759"/>
<evidence type="ECO:0000256" key="1">
    <source>
        <dbReference type="SAM" id="MobiDB-lite"/>
    </source>
</evidence>
<comment type="caution">
    <text evidence="3">The sequence shown here is derived from an EMBL/GenBank/DDBJ whole genome shotgun (WGS) entry which is preliminary data.</text>
</comment>
<protein>
    <submittedName>
        <fullName evidence="3">Dienelactone hydrolase</fullName>
    </submittedName>
</protein>
<keyword evidence="4" id="KW-1185">Reference proteome</keyword>
<dbReference type="GO" id="GO:0016787">
    <property type="term" value="F:hydrolase activity"/>
    <property type="evidence" value="ECO:0007669"/>
    <property type="project" value="UniProtKB-KW"/>
</dbReference>
<dbReference type="SUPFAM" id="SSF53474">
    <property type="entry name" value="alpha/beta-Hydrolases"/>
    <property type="match status" value="1"/>
</dbReference>
<dbReference type="Gene3D" id="3.40.50.1820">
    <property type="entry name" value="alpha/beta hydrolase"/>
    <property type="match status" value="1"/>
</dbReference>
<sequence>MSSHPTGQCCSTIGSIHQGTPRGESVKIDGKIEGYLSRAQGDAHSDAAILFVPDIFGIWQNNQLVADAFAARGYTTLIPDLFNGDQLTVENAGKVDIMGWFAKGSDGNNPHTPAEIDPVIVSGIKHLQSLGFKRIGSAGYCIGAKYVVRHFKSGIDCGFLAHPSFVTQEELEAITGPLSIAAAETDSIFPAEKRHESEVILQKMKLPYQISLFSGVEHGFAVRGKETEKQEKFAKEQAFLQAAAWFDNYLV</sequence>
<name>A0A8K0WMC3_9HYPO</name>
<feature type="compositionally biased region" description="Polar residues" evidence="1">
    <location>
        <begin position="1"/>
        <end position="18"/>
    </location>
</feature>
<dbReference type="InterPro" id="IPR002925">
    <property type="entry name" value="Dienelactn_hydro"/>
</dbReference>
<gene>
    <name evidence="3" type="ORF">B0I35DRAFT_481966</name>
</gene>
<organism evidence="3 4">
    <name type="scientific">Stachybotrys elegans</name>
    <dbReference type="NCBI Taxonomy" id="80388"/>
    <lineage>
        <taxon>Eukaryota</taxon>
        <taxon>Fungi</taxon>
        <taxon>Dikarya</taxon>
        <taxon>Ascomycota</taxon>
        <taxon>Pezizomycotina</taxon>
        <taxon>Sordariomycetes</taxon>
        <taxon>Hypocreomycetidae</taxon>
        <taxon>Hypocreales</taxon>
        <taxon>Stachybotryaceae</taxon>
        <taxon>Stachybotrys</taxon>
    </lineage>
</organism>
<dbReference type="Pfam" id="PF01738">
    <property type="entry name" value="DLH"/>
    <property type="match status" value="1"/>
</dbReference>
<dbReference type="PANTHER" id="PTHR17630:SF44">
    <property type="entry name" value="PROTEIN AIM2"/>
    <property type="match status" value="1"/>
</dbReference>
<feature type="domain" description="Dienelactone hydrolase" evidence="2">
    <location>
        <begin position="33"/>
        <end position="249"/>
    </location>
</feature>
<accession>A0A8K0WMC3</accession>
<dbReference type="InterPro" id="IPR029058">
    <property type="entry name" value="AB_hydrolase_fold"/>
</dbReference>
<proteinExistence type="predicted"/>
<evidence type="ECO:0000313" key="4">
    <source>
        <dbReference type="Proteomes" id="UP000813444"/>
    </source>
</evidence>
<feature type="region of interest" description="Disordered" evidence="1">
    <location>
        <begin position="1"/>
        <end position="22"/>
    </location>
</feature>
<keyword evidence="3" id="KW-0378">Hydrolase</keyword>
<dbReference type="EMBL" id="JAGPNK010000012">
    <property type="protein sequence ID" value="KAH7310667.1"/>
    <property type="molecule type" value="Genomic_DNA"/>
</dbReference>
<dbReference type="AlphaFoldDB" id="A0A8K0WMC3"/>
<dbReference type="Proteomes" id="UP000813444">
    <property type="component" value="Unassembled WGS sequence"/>
</dbReference>
<dbReference type="PANTHER" id="PTHR17630">
    <property type="entry name" value="DIENELACTONE HYDROLASE"/>
    <property type="match status" value="1"/>
</dbReference>